<evidence type="ECO:0000313" key="3">
    <source>
        <dbReference type="EMBL" id="SNX28788.1"/>
    </source>
</evidence>
<dbReference type="NCBIfam" id="TIGR00732">
    <property type="entry name" value="dprA"/>
    <property type="match status" value="1"/>
</dbReference>
<protein>
    <submittedName>
        <fullName evidence="3">DNA processing protein</fullName>
    </submittedName>
</protein>
<organism evidence="3 4">
    <name type="scientific">Polynucleobacter meluiroseus</name>
    <dbReference type="NCBI Taxonomy" id="1938814"/>
    <lineage>
        <taxon>Bacteria</taxon>
        <taxon>Pseudomonadati</taxon>
        <taxon>Pseudomonadota</taxon>
        <taxon>Betaproteobacteria</taxon>
        <taxon>Burkholderiales</taxon>
        <taxon>Burkholderiaceae</taxon>
        <taxon>Polynucleobacter</taxon>
    </lineage>
</organism>
<dbReference type="Gene3D" id="3.40.50.450">
    <property type="match status" value="1"/>
</dbReference>
<keyword evidence="4" id="KW-1185">Reference proteome</keyword>
<gene>
    <name evidence="3" type="ORF">SAMN06295945_1136</name>
</gene>
<dbReference type="SUPFAM" id="SSF102405">
    <property type="entry name" value="MCP/YpsA-like"/>
    <property type="match status" value="1"/>
</dbReference>
<evidence type="ECO:0000256" key="1">
    <source>
        <dbReference type="ARBA" id="ARBA00006525"/>
    </source>
</evidence>
<feature type="domain" description="Smf/DprA SLOG" evidence="2">
    <location>
        <begin position="12"/>
        <end position="221"/>
    </location>
</feature>
<dbReference type="EMBL" id="OANS01000003">
    <property type="protein sequence ID" value="SNX28788.1"/>
    <property type="molecule type" value="Genomic_DNA"/>
</dbReference>
<evidence type="ECO:0000313" key="4">
    <source>
        <dbReference type="Proteomes" id="UP000218069"/>
    </source>
</evidence>
<name>A0A240E023_9BURK</name>
<dbReference type="Pfam" id="PF02481">
    <property type="entry name" value="DNA_processg_A"/>
    <property type="match status" value="1"/>
</dbReference>
<dbReference type="RefSeq" id="WP_096673213.1">
    <property type="nucleotide sequence ID" value="NZ_OANS01000003.1"/>
</dbReference>
<dbReference type="PANTHER" id="PTHR43022:SF1">
    <property type="entry name" value="PROTEIN SMF"/>
    <property type="match status" value="1"/>
</dbReference>
<dbReference type="OrthoDB" id="9785707at2"/>
<sequence>MNPLNTPIVTCLSWQDPAYPKRLRDLFDPPKAIYIEGDIELLKLPMIAIVGARAASPNGLQNALFFAQGLARAGALVVSGLARGIDGAAHRGALGEKPYQATLAVCGTGLDLVYPPEHVYLANCIRNKGLLLSELPPGVGPKAFHFPRRNRLIAALALGVVVIEAANKSGSLITARLALEMGREVFAVPGAINNPLSQGCHQLIQQGAKLVCRPEEVLEELYVQPKSRI</sequence>
<dbReference type="InterPro" id="IPR003488">
    <property type="entry name" value="DprA"/>
</dbReference>
<dbReference type="GO" id="GO:0009294">
    <property type="term" value="P:DNA-mediated transformation"/>
    <property type="evidence" value="ECO:0007669"/>
    <property type="project" value="InterPro"/>
</dbReference>
<dbReference type="InterPro" id="IPR057666">
    <property type="entry name" value="DrpA_SLOG"/>
</dbReference>
<reference evidence="4" key="1">
    <citation type="submission" date="2017-08" db="EMBL/GenBank/DDBJ databases">
        <authorList>
            <person name="Varghese N."/>
            <person name="Submissions S."/>
        </authorList>
    </citation>
    <scope>NUCLEOTIDE SEQUENCE [LARGE SCALE GENOMIC DNA]</scope>
    <source>
        <strain evidence="4">AP-Melu-1000-B4</strain>
    </source>
</reference>
<comment type="similarity">
    <text evidence="1">Belongs to the DprA/Smf family.</text>
</comment>
<proteinExistence type="inferred from homology"/>
<accession>A0A240E023</accession>
<dbReference type="Proteomes" id="UP000218069">
    <property type="component" value="Unassembled WGS sequence"/>
</dbReference>
<evidence type="ECO:0000259" key="2">
    <source>
        <dbReference type="Pfam" id="PF02481"/>
    </source>
</evidence>
<dbReference type="PANTHER" id="PTHR43022">
    <property type="entry name" value="PROTEIN SMF"/>
    <property type="match status" value="1"/>
</dbReference>
<dbReference type="AlphaFoldDB" id="A0A240E023"/>